<dbReference type="GO" id="GO:0004869">
    <property type="term" value="F:cysteine-type endopeptidase inhibitor activity"/>
    <property type="evidence" value="ECO:0007669"/>
    <property type="project" value="UniProtKB-KW"/>
</dbReference>
<dbReference type="Pfam" id="PF16845">
    <property type="entry name" value="SQAPI"/>
    <property type="match status" value="1"/>
</dbReference>
<dbReference type="InterPro" id="IPR046350">
    <property type="entry name" value="Cystatin_sf"/>
</dbReference>
<dbReference type="CDD" id="cd00042">
    <property type="entry name" value="CY"/>
    <property type="match status" value="1"/>
</dbReference>
<dbReference type="EMBL" id="KI630401">
    <property type="protein sequence ID" value="EYU40492.1"/>
    <property type="molecule type" value="Genomic_DNA"/>
</dbReference>
<evidence type="ECO:0000313" key="5">
    <source>
        <dbReference type="Proteomes" id="UP000030748"/>
    </source>
</evidence>
<feature type="domain" description="Cystatin" evidence="3">
    <location>
        <begin position="3"/>
        <end position="90"/>
    </location>
</feature>
<feature type="non-terminal residue" evidence="4">
    <location>
        <position position="1"/>
    </location>
</feature>
<keyword evidence="1" id="KW-0646">Protease inhibitor</keyword>
<protein>
    <recommendedName>
        <fullName evidence="3">Cystatin domain-containing protein</fullName>
    </recommendedName>
</protein>
<dbReference type="SMART" id="SM00043">
    <property type="entry name" value="CY"/>
    <property type="match status" value="1"/>
</dbReference>
<reference evidence="4 5" key="1">
    <citation type="journal article" date="2013" name="Proc. Natl. Acad. Sci. U.S.A.">
        <title>Fine-scale variation in meiotic recombination in Mimulus inferred from population shotgun sequencing.</title>
        <authorList>
            <person name="Hellsten U."/>
            <person name="Wright K.M."/>
            <person name="Jenkins J."/>
            <person name="Shu S."/>
            <person name="Yuan Y."/>
            <person name="Wessler S.R."/>
            <person name="Schmutz J."/>
            <person name="Willis J.H."/>
            <person name="Rokhsar D.S."/>
        </authorList>
    </citation>
    <scope>NUCLEOTIDE SEQUENCE [LARGE SCALE GENOMIC DNA]</scope>
    <source>
        <strain evidence="5">cv. DUN x IM62</strain>
    </source>
</reference>
<evidence type="ECO:0000313" key="4">
    <source>
        <dbReference type="EMBL" id="EYU40492.1"/>
    </source>
</evidence>
<evidence type="ECO:0000259" key="3">
    <source>
        <dbReference type="SMART" id="SM00043"/>
    </source>
</evidence>
<name>A0A022RJ97_ERYGU</name>
<dbReference type="InterPro" id="IPR000010">
    <property type="entry name" value="Cystatin_dom"/>
</dbReference>
<dbReference type="Proteomes" id="UP000030748">
    <property type="component" value="Unassembled WGS sequence"/>
</dbReference>
<accession>A0A022RJ97</accession>
<sequence length="118" mass="13482">YKPGGMWPIEDLKDPGVVSVAKFAVKEYNKKANTPLQLVTVIKGKQLMVAGSIYYLLILAKDKTAPYPQKYEVAVSDRPWEIKGDDQRDPWKSDGRSPIILFHEFGFTYSKTIPTFHY</sequence>
<keyword evidence="2" id="KW-0789">Thiol protease inhibitor</keyword>
<keyword evidence="5" id="KW-1185">Reference proteome</keyword>
<gene>
    <name evidence="4" type="ORF">MIMGU_mgv1a025014mg</name>
</gene>
<evidence type="ECO:0000256" key="2">
    <source>
        <dbReference type="ARBA" id="ARBA00022704"/>
    </source>
</evidence>
<dbReference type="eggNOG" id="ENOG502ST9E">
    <property type="taxonomic scope" value="Eukaryota"/>
</dbReference>
<evidence type="ECO:0000256" key="1">
    <source>
        <dbReference type="ARBA" id="ARBA00022690"/>
    </source>
</evidence>
<dbReference type="STRING" id="4155.A0A022RJ97"/>
<organism evidence="4 5">
    <name type="scientific">Erythranthe guttata</name>
    <name type="common">Yellow monkey flower</name>
    <name type="synonym">Mimulus guttatus</name>
    <dbReference type="NCBI Taxonomy" id="4155"/>
    <lineage>
        <taxon>Eukaryota</taxon>
        <taxon>Viridiplantae</taxon>
        <taxon>Streptophyta</taxon>
        <taxon>Embryophyta</taxon>
        <taxon>Tracheophyta</taxon>
        <taxon>Spermatophyta</taxon>
        <taxon>Magnoliopsida</taxon>
        <taxon>eudicotyledons</taxon>
        <taxon>Gunneridae</taxon>
        <taxon>Pentapetalae</taxon>
        <taxon>asterids</taxon>
        <taxon>lamiids</taxon>
        <taxon>Lamiales</taxon>
        <taxon>Phrymaceae</taxon>
        <taxon>Erythranthe</taxon>
    </lineage>
</organism>
<dbReference type="Gene3D" id="3.10.450.10">
    <property type="match status" value="1"/>
</dbReference>
<proteinExistence type="predicted"/>
<dbReference type="SUPFAM" id="SSF54403">
    <property type="entry name" value="Cystatin/monellin"/>
    <property type="match status" value="1"/>
</dbReference>
<dbReference type="AlphaFoldDB" id="A0A022RJ97"/>
<dbReference type="PANTHER" id="PTHR47364">
    <property type="entry name" value="CYSTEINE PROTEINASE INHIBITOR 5"/>
    <property type="match status" value="1"/>
</dbReference>
<dbReference type="PANTHER" id="PTHR47364:SF2">
    <property type="entry name" value="CYSTEINE PROTEINASE INHIBITOR 5"/>
    <property type="match status" value="1"/>
</dbReference>